<dbReference type="RefSeq" id="WP_281908268.1">
    <property type="nucleotide sequence ID" value="NZ_AP026966.1"/>
</dbReference>
<dbReference type="EC" id="2.4.2.19" evidence="4"/>
<dbReference type="NCBIfam" id="TIGR00078">
    <property type="entry name" value="nadC"/>
    <property type="match status" value="1"/>
</dbReference>
<keyword evidence="6 9" id="KW-0328">Glycosyltransferase</keyword>
<evidence type="ECO:0000259" key="11">
    <source>
        <dbReference type="Pfam" id="PF02749"/>
    </source>
</evidence>
<dbReference type="Gene3D" id="3.20.20.70">
    <property type="entry name" value="Aldolase class I"/>
    <property type="match status" value="1"/>
</dbReference>
<dbReference type="InterPro" id="IPR027277">
    <property type="entry name" value="NadC/ModD"/>
</dbReference>
<dbReference type="InterPro" id="IPR036068">
    <property type="entry name" value="Nicotinate_pribotase-like_C"/>
</dbReference>
<evidence type="ECO:0000256" key="4">
    <source>
        <dbReference type="ARBA" id="ARBA00011944"/>
    </source>
</evidence>
<keyword evidence="7 9" id="KW-0808">Transferase</keyword>
<gene>
    <name evidence="12" type="primary">nadC_2</name>
    <name evidence="12" type="ORF">MasN3_30250</name>
</gene>
<dbReference type="InterPro" id="IPR037128">
    <property type="entry name" value="Quinolinate_PRibosylTase_N_sf"/>
</dbReference>
<feature type="domain" description="Quinolinate phosphoribosyl transferase N-terminal" evidence="11">
    <location>
        <begin position="33"/>
        <end position="116"/>
    </location>
</feature>
<sequence length="297" mass="30777">MPTAPHAGIDRELLRQVGADVDRALAEDVGGGDLTAALVPDGEARATIVCREAAVTCGQPWVMETLRQVAPSAVATWHVADGARCAPGQAIVEIAGPARGLLTAERTCLNFLQTLSAVATSTALHVEAVAGTGAAILDTRKTIPGLRAAQKYAVRCGGGRNHRMGLYDAILIKENHIAAAGGLGAAFAAARRLGAGASFIQVEVETLDQLEEALQAGVSMVLLDNMSTAQIRLAVALAAGRCSLEVSGGVTLARLRELAETGVDRISVGALIKDIRAIDFSMRFQAAPVERACARQA</sequence>
<dbReference type="Pfam" id="PF01729">
    <property type="entry name" value="QRPTase_C"/>
    <property type="match status" value="1"/>
</dbReference>
<name>A0ABM8C8E6_9BURK</name>
<evidence type="ECO:0000256" key="7">
    <source>
        <dbReference type="ARBA" id="ARBA00022679"/>
    </source>
</evidence>
<dbReference type="EMBL" id="AP026966">
    <property type="protein sequence ID" value="BDT59531.1"/>
    <property type="molecule type" value="Genomic_DNA"/>
</dbReference>
<reference evidence="12" key="1">
    <citation type="submission" date="2022-11" db="EMBL/GenBank/DDBJ databases">
        <title>Isolation and characterization of PLA-degrading bacterium Massilia sp. from Antarctic soil.</title>
        <authorList>
            <person name="Sato K."/>
            <person name="Gomez-Fuentes C."/>
            <person name="Ahmad S.A."/>
            <person name="Zulkharnain A."/>
        </authorList>
    </citation>
    <scope>NUCLEOTIDE SEQUENCE</scope>
    <source>
        <strain evidence="12">N-3</strain>
    </source>
</reference>
<evidence type="ECO:0000256" key="1">
    <source>
        <dbReference type="ARBA" id="ARBA00003237"/>
    </source>
</evidence>
<dbReference type="SUPFAM" id="SSF54675">
    <property type="entry name" value="Nicotinate/Quinolinate PRTase N-terminal domain-like"/>
    <property type="match status" value="1"/>
</dbReference>
<dbReference type="InterPro" id="IPR013785">
    <property type="entry name" value="Aldolase_TIM"/>
</dbReference>
<comment type="similarity">
    <text evidence="3 9">Belongs to the NadC/ModD family.</text>
</comment>
<comment type="pathway">
    <text evidence="2">Cofactor biosynthesis; NAD(+) biosynthesis; nicotinate D-ribonucleotide from quinolinate: step 1/1.</text>
</comment>
<dbReference type="InterPro" id="IPR022412">
    <property type="entry name" value="Quinolinate_PRibosylTrfase_N"/>
</dbReference>
<comment type="function">
    <text evidence="1">Involved in the catabolism of quinolinic acid (QA).</text>
</comment>
<dbReference type="CDD" id="cd01572">
    <property type="entry name" value="QPRTase"/>
    <property type="match status" value="1"/>
</dbReference>
<accession>A0ABM8C8E6</accession>
<dbReference type="Pfam" id="PF02749">
    <property type="entry name" value="QRPTase_N"/>
    <property type="match status" value="1"/>
</dbReference>
<feature type="domain" description="Quinolinate phosphoribosyl transferase C-terminal" evidence="10">
    <location>
        <begin position="118"/>
        <end position="283"/>
    </location>
</feature>
<evidence type="ECO:0000259" key="10">
    <source>
        <dbReference type="Pfam" id="PF01729"/>
    </source>
</evidence>
<evidence type="ECO:0000256" key="6">
    <source>
        <dbReference type="ARBA" id="ARBA00022676"/>
    </source>
</evidence>
<dbReference type="PANTHER" id="PTHR32179">
    <property type="entry name" value="NICOTINATE-NUCLEOTIDE PYROPHOSPHORYLASE [CARBOXYLATING]"/>
    <property type="match status" value="1"/>
</dbReference>
<evidence type="ECO:0000256" key="8">
    <source>
        <dbReference type="ARBA" id="ARBA00033102"/>
    </source>
</evidence>
<keyword evidence="5" id="KW-0662">Pyridine nucleotide biosynthesis</keyword>
<dbReference type="Proteomes" id="UP001163336">
    <property type="component" value="Chromosome"/>
</dbReference>
<evidence type="ECO:0000313" key="13">
    <source>
        <dbReference type="Proteomes" id="UP001163336"/>
    </source>
</evidence>
<evidence type="ECO:0000256" key="5">
    <source>
        <dbReference type="ARBA" id="ARBA00022642"/>
    </source>
</evidence>
<dbReference type="InterPro" id="IPR004393">
    <property type="entry name" value="NadC"/>
</dbReference>
<protein>
    <recommendedName>
        <fullName evidence="4">nicotinate-nucleotide diphosphorylase (carboxylating)</fullName>
        <ecNumber evidence="4">2.4.2.19</ecNumber>
    </recommendedName>
    <alternativeName>
        <fullName evidence="8">Quinolinate phosphoribosyltransferase [decarboxylating]</fullName>
    </alternativeName>
</protein>
<dbReference type="Gene3D" id="3.90.1170.20">
    <property type="entry name" value="Quinolinate phosphoribosyl transferase, N-terminal domain"/>
    <property type="match status" value="1"/>
</dbReference>
<dbReference type="PANTHER" id="PTHR32179:SF3">
    <property type="entry name" value="NICOTINATE-NUCLEOTIDE PYROPHOSPHORYLASE [CARBOXYLATING]"/>
    <property type="match status" value="1"/>
</dbReference>
<proteinExistence type="inferred from homology"/>
<keyword evidence="13" id="KW-1185">Reference proteome</keyword>
<dbReference type="SUPFAM" id="SSF51690">
    <property type="entry name" value="Nicotinate/Quinolinate PRTase C-terminal domain-like"/>
    <property type="match status" value="1"/>
</dbReference>
<evidence type="ECO:0000256" key="3">
    <source>
        <dbReference type="ARBA" id="ARBA00009400"/>
    </source>
</evidence>
<evidence type="ECO:0000256" key="9">
    <source>
        <dbReference type="PIRNR" id="PIRNR006250"/>
    </source>
</evidence>
<evidence type="ECO:0000256" key="2">
    <source>
        <dbReference type="ARBA" id="ARBA00004893"/>
    </source>
</evidence>
<dbReference type="PIRSF" id="PIRSF006250">
    <property type="entry name" value="NadC_ModD"/>
    <property type="match status" value="1"/>
</dbReference>
<dbReference type="InterPro" id="IPR002638">
    <property type="entry name" value="Quinolinate_PRibosylTrfase_C"/>
</dbReference>
<organism evidence="12 13">
    <name type="scientific">Massilia varians</name>
    <dbReference type="NCBI Taxonomy" id="457921"/>
    <lineage>
        <taxon>Bacteria</taxon>
        <taxon>Pseudomonadati</taxon>
        <taxon>Pseudomonadota</taxon>
        <taxon>Betaproteobacteria</taxon>
        <taxon>Burkholderiales</taxon>
        <taxon>Oxalobacteraceae</taxon>
        <taxon>Telluria group</taxon>
        <taxon>Massilia</taxon>
    </lineage>
</organism>
<evidence type="ECO:0000313" key="12">
    <source>
        <dbReference type="EMBL" id="BDT59531.1"/>
    </source>
</evidence>